<dbReference type="OrthoDB" id="152194at2"/>
<dbReference type="GO" id="GO:0016020">
    <property type="term" value="C:membrane"/>
    <property type="evidence" value="ECO:0007669"/>
    <property type="project" value="UniProtKB-SubCell"/>
</dbReference>
<dbReference type="GO" id="GO:0000155">
    <property type="term" value="F:phosphorelay sensor kinase activity"/>
    <property type="evidence" value="ECO:0007669"/>
    <property type="project" value="InterPro"/>
</dbReference>
<dbReference type="InterPro" id="IPR003661">
    <property type="entry name" value="HisK_dim/P_dom"/>
</dbReference>
<evidence type="ECO:0000256" key="8">
    <source>
        <dbReference type="ARBA" id="ARBA00022777"/>
    </source>
</evidence>
<evidence type="ECO:0000313" key="16">
    <source>
        <dbReference type="EMBL" id="EFH81103.1"/>
    </source>
</evidence>
<feature type="domain" description="Histidine kinase" evidence="15">
    <location>
        <begin position="165"/>
        <end position="386"/>
    </location>
</feature>
<dbReference type="InterPro" id="IPR003594">
    <property type="entry name" value="HATPase_dom"/>
</dbReference>
<comment type="subcellular location">
    <subcellularLocation>
        <location evidence="2">Membrane</location>
        <topology evidence="2">Multi-pass membrane protein</topology>
    </subcellularLocation>
</comment>
<dbReference type="PANTHER" id="PTHR43711:SF1">
    <property type="entry name" value="HISTIDINE KINASE 1"/>
    <property type="match status" value="1"/>
</dbReference>
<dbReference type="EC" id="2.7.13.3" evidence="3"/>
<keyword evidence="4" id="KW-0597">Phosphoprotein</keyword>
<dbReference type="Pfam" id="PF13493">
    <property type="entry name" value="DUF4118"/>
    <property type="match status" value="1"/>
</dbReference>
<comment type="catalytic activity">
    <reaction evidence="1">
        <text>ATP + protein L-histidine = ADP + protein N-phospho-L-histidine.</text>
        <dbReference type="EC" id="2.7.13.3"/>
    </reaction>
</comment>
<evidence type="ECO:0000256" key="12">
    <source>
        <dbReference type="ARBA" id="ARBA00023136"/>
    </source>
</evidence>
<evidence type="ECO:0000259" key="15">
    <source>
        <dbReference type="PROSITE" id="PS50109"/>
    </source>
</evidence>
<dbReference type="Gene3D" id="1.10.287.130">
    <property type="match status" value="1"/>
</dbReference>
<dbReference type="FunFam" id="3.30.565.10:FF:000006">
    <property type="entry name" value="Sensor histidine kinase WalK"/>
    <property type="match status" value="1"/>
</dbReference>
<evidence type="ECO:0000256" key="5">
    <source>
        <dbReference type="ARBA" id="ARBA00022679"/>
    </source>
</evidence>
<dbReference type="SUPFAM" id="SSF47384">
    <property type="entry name" value="Homodimeric domain of signal transducing histidine kinase"/>
    <property type="match status" value="1"/>
</dbReference>
<dbReference type="InterPro" id="IPR036097">
    <property type="entry name" value="HisK_dim/P_sf"/>
</dbReference>
<keyword evidence="12 14" id="KW-0472">Membrane</keyword>
<dbReference type="InterPro" id="IPR036890">
    <property type="entry name" value="HATPase_C_sf"/>
</dbReference>
<feature type="coiled-coil region" evidence="13">
    <location>
        <begin position="124"/>
        <end position="158"/>
    </location>
</feature>
<keyword evidence="17" id="KW-1185">Reference proteome</keyword>
<evidence type="ECO:0000256" key="9">
    <source>
        <dbReference type="ARBA" id="ARBA00022840"/>
    </source>
</evidence>
<protein>
    <recommendedName>
        <fullName evidence="3">histidine kinase</fullName>
        <ecNumber evidence="3">2.7.13.3</ecNumber>
    </recommendedName>
</protein>
<dbReference type="eggNOG" id="COG2205">
    <property type="taxonomic scope" value="Bacteria"/>
</dbReference>
<dbReference type="PROSITE" id="PS50109">
    <property type="entry name" value="HIS_KIN"/>
    <property type="match status" value="1"/>
</dbReference>
<keyword evidence="9" id="KW-0067">ATP-binding</keyword>
<dbReference type="CDD" id="cd00082">
    <property type="entry name" value="HisKA"/>
    <property type="match status" value="1"/>
</dbReference>
<keyword evidence="6 14" id="KW-0812">Transmembrane</keyword>
<dbReference type="RefSeq" id="WP_007918274.1">
    <property type="nucleotide sequence ID" value="NZ_ADVG01000004.1"/>
</dbReference>
<keyword evidence="11" id="KW-0902">Two-component regulatory system</keyword>
<evidence type="ECO:0000256" key="3">
    <source>
        <dbReference type="ARBA" id="ARBA00012438"/>
    </source>
</evidence>
<dbReference type="InterPro" id="IPR038318">
    <property type="entry name" value="KdpD_sf"/>
</dbReference>
<dbReference type="InterPro" id="IPR004358">
    <property type="entry name" value="Sig_transdc_His_kin-like_C"/>
</dbReference>
<organism evidence="16 17">
    <name type="scientific">Ktedonobacter racemifer DSM 44963</name>
    <dbReference type="NCBI Taxonomy" id="485913"/>
    <lineage>
        <taxon>Bacteria</taxon>
        <taxon>Bacillati</taxon>
        <taxon>Chloroflexota</taxon>
        <taxon>Ktedonobacteria</taxon>
        <taxon>Ktedonobacterales</taxon>
        <taxon>Ktedonobacteraceae</taxon>
        <taxon>Ktedonobacter</taxon>
    </lineage>
</organism>
<keyword evidence="5" id="KW-0808">Transferase</keyword>
<name>D6U399_KTERA</name>
<evidence type="ECO:0000313" key="17">
    <source>
        <dbReference type="Proteomes" id="UP000004508"/>
    </source>
</evidence>
<dbReference type="PANTHER" id="PTHR43711">
    <property type="entry name" value="TWO-COMPONENT HISTIDINE KINASE"/>
    <property type="match status" value="1"/>
</dbReference>
<dbReference type="InParanoid" id="D6U399"/>
<feature type="transmembrane region" description="Helical" evidence="14">
    <location>
        <begin position="104"/>
        <end position="123"/>
    </location>
</feature>
<evidence type="ECO:0000256" key="11">
    <source>
        <dbReference type="ARBA" id="ARBA00023012"/>
    </source>
</evidence>
<gene>
    <name evidence="16" type="ORF">Krac_1785</name>
</gene>
<evidence type="ECO:0000256" key="6">
    <source>
        <dbReference type="ARBA" id="ARBA00022692"/>
    </source>
</evidence>
<keyword evidence="10 14" id="KW-1133">Transmembrane helix</keyword>
<dbReference type="Gene3D" id="1.20.120.620">
    <property type="entry name" value="Backbone structure of the membrane domain of e. Coli histidine kinase receptor kdpd"/>
    <property type="match status" value="1"/>
</dbReference>
<feature type="transmembrane region" description="Helical" evidence="14">
    <location>
        <begin position="63"/>
        <end position="84"/>
    </location>
</feature>
<dbReference type="SMART" id="SM00388">
    <property type="entry name" value="HisKA"/>
    <property type="match status" value="1"/>
</dbReference>
<dbReference type="CDD" id="cd00075">
    <property type="entry name" value="HATPase"/>
    <property type="match status" value="1"/>
</dbReference>
<reference evidence="16 17" key="1">
    <citation type="journal article" date="2011" name="Stand. Genomic Sci.">
        <title>Non-contiguous finished genome sequence and contextual data of the filamentous soil bacterium Ktedonobacter racemifer type strain (SOSP1-21).</title>
        <authorList>
            <person name="Chang Y.J."/>
            <person name="Land M."/>
            <person name="Hauser L."/>
            <person name="Chertkov O."/>
            <person name="Del Rio T.G."/>
            <person name="Nolan M."/>
            <person name="Copeland A."/>
            <person name="Tice H."/>
            <person name="Cheng J.F."/>
            <person name="Lucas S."/>
            <person name="Han C."/>
            <person name="Goodwin L."/>
            <person name="Pitluck S."/>
            <person name="Ivanova N."/>
            <person name="Ovchinikova G."/>
            <person name="Pati A."/>
            <person name="Chen A."/>
            <person name="Palaniappan K."/>
            <person name="Mavromatis K."/>
            <person name="Liolios K."/>
            <person name="Brettin T."/>
            <person name="Fiebig A."/>
            <person name="Rohde M."/>
            <person name="Abt B."/>
            <person name="Goker M."/>
            <person name="Detter J.C."/>
            <person name="Woyke T."/>
            <person name="Bristow J."/>
            <person name="Eisen J.A."/>
            <person name="Markowitz V."/>
            <person name="Hugenholtz P."/>
            <person name="Kyrpides N.C."/>
            <person name="Klenk H.P."/>
            <person name="Lapidus A."/>
        </authorList>
    </citation>
    <scope>NUCLEOTIDE SEQUENCE [LARGE SCALE GENOMIC DNA]</scope>
    <source>
        <strain evidence="17">DSM 44963</strain>
    </source>
</reference>
<keyword evidence="8 16" id="KW-0418">Kinase</keyword>
<evidence type="ECO:0000256" key="10">
    <source>
        <dbReference type="ARBA" id="ARBA00022989"/>
    </source>
</evidence>
<dbReference type="STRING" id="485913.Krac_1785"/>
<evidence type="ECO:0000256" key="13">
    <source>
        <dbReference type="SAM" id="Coils"/>
    </source>
</evidence>
<dbReference type="Pfam" id="PF00512">
    <property type="entry name" value="HisKA"/>
    <property type="match status" value="1"/>
</dbReference>
<accession>D6U399</accession>
<dbReference type="SUPFAM" id="SSF55874">
    <property type="entry name" value="ATPase domain of HSP90 chaperone/DNA topoisomerase II/histidine kinase"/>
    <property type="match status" value="1"/>
</dbReference>
<keyword evidence="13" id="KW-0175">Coiled coil</keyword>
<dbReference type="Pfam" id="PF02518">
    <property type="entry name" value="HATPase_c"/>
    <property type="match status" value="1"/>
</dbReference>
<dbReference type="AlphaFoldDB" id="D6U399"/>
<dbReference type="Proteomes" id="UP000004508">
    <property type="component" value="Unassembled WGS sequence"/>
</dbReference>
<evidence type="ECO:0000256" key="4">
    <source>
        <dbReference type="ARBA" id="ARBA00022553"/>
    </source>
</evidence>
<evidence type="ECO:0000256" key="7">
    <source>
        <dbReference type="ARBA" id="ARBA00022741"/>
    </source>
</evidence>
<dbReference type="PRINTS" id="PR00344">
    <property type="entry name" value="BCTRLSENSOR"/>
</dbReference>
<keyword evidence="7" id="KW-0547">Nucleotide-binding</keyword>
<dbReference type="InterPro" id="IPR050736">
    <property type="entry name" value="Sensor_HK_Regulatory"/>
</dbReference>
<dbReference type="InterPro" id="IPR025201">
    <property type="entry name" value="KdpD_TM"/>
</dbReference>
<sequence length="391" mass="44353">MKVNEKQQKHLQADHRHVWWRSPLLGYPFAVLFAAAAFVIPLSERSWGIQDFFIEPPFVIATLLVGWFWGIGPALLALLLEVLALDYWIVPPLGVIDFFLWPEIVSFVPFILIQLLFLALIVIQKNYQQQLLHASQEAAQQAEELAESNARLQQANRIKDQFLSIASHELRTPVTRIHGSVQLLQRRLKRQSAQHPEWLPMYDTLDKVNSQIQQFTDLINDLLDINTLRSGKIPVHLAPCDLRCLCQQVIEEQQSQTDRSIDLRLPADPVVVQADDRRFSQVVSNLVTNALKYSPANTPIRVEISQRPGEAILAVYNESPVLSQEQQKTLFEPFYRSPEARSSATPGWGLGLAICKEIVMRHGGRIWVESSEEKGTTFFVALPLPTSSKSA</sequence>
<dbReference type="EMBL" id="ADVG01000004">
    <property type="protein sequence ID" value="EFH81103.1"/>
    <property type="molecule type" value="Genomic_DNA"/>
</dbReference>
<evidence type="ECO:0000256" key="2">
    <source>
        <dbReference type="ARBA" id="ARBA00004141"/>
    </source>
</evidence>
<proteinExistence type="predicted"/>
<evidence type="ECO:0000256" key="1">
    <source>
        <dbReference type="ARBA" id="ARBA00000085"/>
    </source>
</evidence>
<feature type="transmembrane region" description="Helical" evidence="14">
    <location>
        <begin position="24"/>
        <end position="42"/>
    </location>
</feature>
<dbReference type="Gene3D" id="3.30.565.10">
    <property type="entry name" value="Histidine kinase-like ATPase, C-terminal domain"/>
    <property type="match status" value="1"/>
</dbReference>
<evidence type="ECO:0000256" key="14">
    <source>
        <dbReference type="SAM" id="Phobius"/>
    </source>
</evidence>
<dbReference type="SMART" id="SM00387">
    <property type="entry name" value="HATPase_c"/>
    <property type="match status" value="1"/>
</dbReference>
<dbReference type="InterPro" id="IPR005467">
    <property type="entry name" value="His_kinase_dom"/>
</dbReference>
<comment type="caution">
    <text evidence="16">The sequence shown here is derived from an EMBL/GenBank/DDBJ whole genome shotgun (WGS) entry which is preliminary data.</text>
</comment>
<dbReference type="GO" id="GO:0005524">
    <property type="term" value="F:ATP binding"/>
    <property type="evidence" value="ECO:0007669"/>
    <property type="project" value="UniProtKB-KW"/>
</dbReference>